<dbReference type="Proteomes" id="UP001630127">
    <property type="component" value="Unassembled WGS sequence"/>
</dbReference>
<accession>A0ABD2YCL6</accession>
<organism evidence="2 3">
    <name type="scientific">Cinchona calisaya</name>
    <dbReference type="NCBI Taxonomy" id="153742"/>
    <lineage>
        <taxon>Eukaryota</taxon>
        <taxon>Viridiplantae</taxon>
        <taxon>Streptophyta</taxon>
        <taxon>Embryophyta</taxon>
        <taxon>Tracheophyta</taxon>
        <taxon>Spermatophyta</taxon>
        <taxon>Magnoliopsida</taxon>
        <taxon>eudicotyledons</taxon>
        <taxon>Gunneridae</taxon>
        <taxon>Pentapetalae</taxon>
        <taxon>asterids</taxon>
        <taxon>lamiids</taxon>
        <taxon>Gentianales</taxon>
        <taxon>Rubiaceae</taxon>
        <taxon>Cinchonoideae</taxon>
        <taxon>Cinchoneae</taxon>
        <taxon>Cinchona</taxon>
    </lineage>
</organism>
<reference evidence="2 3" key="1">
    <citation type="submission" date="2024-11" db="EMBL/GenBank/DDBJ databases">
        <title>A near-complete genome assembly of Cinchona calisaya.</title>
        <authorList>
            <person name="Lian D.C."/>
            <person name="Zhao X.W."/>
            <person name="Wei L."/>
        </authorList>
    </citation>
    <scope>NUCLEOTIDE SEQUENCE [LARGE SCALE GENOMIC DNA]</scope>
    <source>
        <tissue evidence="2">Nenye</tissue>
    </source>
</reference>
<protein>
    <submittedName>
        <fullName evidence="2">Uncharacterized protein</fullName>
    </submittedName>
</protein>
<gene>
    <name evidence="2" type="ORF">ACH5RR_033796</name>
</gene>
<feature type="region of interest" description="Disordered" evidence="1">
    <location>
        <begin position="171"/>
        <end position="203"/>
    </location>
</feature>
<evidence type="ECO:0000256" key="1">
    <source>
        <dbReference type="SAM" id="MobiDB-lite"/>
    </source>
</evidence>
<evidence type="ECO:0000313" key="3">
    <source>
        <dbReference type="Proteomes" id="UP001630127"/>
    </source>
</evidence>
<proteinExistence type="predicted"/>
<dbReference type="AlphaFoldDB" id="A0ABD2YCL6"/>
<name>A0ABD2YCL6_9GENT</name>
<dbReference type="EMBL" id="JBJUIK010000014">
    <property type="protein sequence ID" value="KAL3503955.1"/>
    <property type="molecule type" value="Genomic_DNA"/>
</dbReference>
<keyword evidence="3" id="KW-1185">Reference proteome</keyword>
<sequence>MTGEREIIDFNLEISLVTDIASSSPMSQIMVESLSPITIEIVEESEILECGMIVASEPGISVLTITASLSPLSLDVRNAHKLSLLTQAHKCTRSAPVTKGEYDILESHSRISKVPSIVACTSKMPMTPTTNSNEALSIVTTKGQIVKSYPRISVLTDTEFLSSDSHSRISSAYDTSSRLGEDSEHYSEGGISESPTTLAPDSKEVPSIVVGMREIIDFENSPHPEDLLTIFCLFRRAQIALASLSPESQIMVESLSPITTEIVEDCFIIG</sequence>
<evidence type="ECO:0000313" key="2">
    <source>
        <dbReference type="EMBL" id="KAL3503955.1"/>
    </source>
</evidence>
<comment type="caution">
    <text evidence="2">The sequence shown here is derived from an EMBL/GenBank/DDBJ whole genome shotgun (WGS) entry which is preliminary data.</text>
</comment>